<dbReference type="NCBIfam" id="TIGR01906">
    <property type="entry name" value="integ_TIGR01906"/>
    <property type="match status" value="1"/>
</dbReference>
<dbReference type="InterPro" id="IPR010178">
    <property type="entry name" value="Lit"/>
</dbReference>
<organism evidence="2 3">
    <name type="scientific">Ligilactobacillus apodemi DSM 16634 = JCM 16172</name>
    <dbReference type="NCBI Taxonomy" id="1423724"/>
    <lineage>
        <taxon>Bacteria</taxon>
        <taxon>Bacillati</taxon>
        <taxon>Bacillota</taxon>
        <taxon>Bacilli</taxon>
        <taxon>Lactobacillales</taxon>
        <taxon>Lactobacillaceae</taxon>
        <taxon>Ligilactobacillus</taxon>
    </lineage>
</organism>
<keyword evidence="3" id="KW-1185">Reference proteome</keyword>
<proteinExistence type="predicted"/>
<evidence type="ECO:0000313" key="3">
    <source>
        <dbReference type="Proteomes" id="UP000051324"/>
    </source>
</evidence>
<dbReference type="OrthoDB" id="9813051at2"/>
<dbReference type="RefSeq" id="WP_025087647.1">
    <property type="nucleotide sequence ID" value="NZ_AZFT01000031.1"/>
</dbReference>
<evidence type="ECO:0008006" key="4">
    <source>
        <dbReference type="Google" id="ProtNLM"/>
    </source>
</evidence>
<reference evidence="2 3" key="1">
    <citation type="journal article" date="2015" name="Genome Announc.">
        <title>Expanding the biotechnology potential of lactobacilli through comparative genomics of 213 strains and associated genera.</title>
        <authorList>
            <person name="Sun Z."/>
            <person name="Harris H.M."/>
            <person name="McCann A."/>
            <person name="Guo C."/>
            <person name="Argimon S."/>
            <person name="Zhang W."/>
            <person name="Yang X."/>
            <person name="Jeffery I.B."/>
            <person name="Cooney J.C."/>
            <person name="Kagawa T.F."/>
            <person name="Liu W."/>
            <person name="Song Y."/>
            <person name="Salvetti E."/>
            <person name="Wrobel A."/>
            <person name="Rasinkangas P."/>
            <person name="Parkhill J."/>
            <person name="Rea M.C."/>
            <person name="O'Sullivan O."/>
            <person name="Ritari J."/>
            <person name="Douillard F.P."/>
            <person name="Paul Ross R."/>
            <person name="Yang R."/>
            <person name="Briner A.E."/>
            <person name="Felis G.E."/>
            <person name="de Vos W.M."/>
            <person name="Barrangou R."/>
            <person name="Klaenhammer T.R."/>
            <person name="Caufield P.W."/>
            <person name="Cui Y."/>
            <person name="Zhang H."/>
            <person name="O'Toole P.W."/>
        </authorList>
    </citation>
    <scope>NUCLEOTIDE SEQUENCE [LARGE SCALE GENOMIC DNA]</scope>
    <source>
        <strain evidence="2 3">DSM 16634</strain>
    </source>
</reference>
<dbReference type="STRING" id="1423724.FC32_GL001945"/>
<dbReference type="AlphaFoldDB" id="A0A0R1U8B9"/>
<gene>
    <name evidence="2" type="ORF">FC32_GL001945</name>
</gene>
<evidence type="ECO:0000256" key="1">
    <source>
        <dbReference type="SAM" id="Phobius"/>
    </source>
</evidence>
<keyword evidence="1" id="KW-0812">Transmembrane</keyword>
<keyword evidence="1" id="KW-1133">Transmembrane helix</keyword>
<protein>
    <recommendedName>
        <fullName evidence="4">Intergral membrane protein</fullName>
    </recommendedName>
</protein>
<evidence type="ECO:0000313" key="2">
    <source>
        <dbReference type="EMBL" id="KRL86091.1"/>
    </source>
</evidence>
<dbReference type="PATRIC" id="fig|1423724.4.peg.2029"/>
<comment type="caution">
    <text evidence="2">The sequence shown here is derived from an EMBL/GenBank/DDBJ whole genome shotgun (WGS) entry which is preliminary data.</text>
</comment>
<sequence>MLFQRCKVLLVQLCLFFFIVTLCITVTINFHPLYWYFVKHYDLAQSVGVTTLQLKTDYLKLLAYLNYPWVTDLKMSIPVSYNGMRHFEDVKCLFLVNYLVLLVTAFPAISYFLKLWRRREFWKLQNKIYGIAVVLFCLGCFMLLDFQRFFVYFHRILFNNNNWIFDPNLDPVINALPSTYFLACFGLFLSLFAGSLGAIFWLGKRQAKNN</sequence>
<keyword evidence="1" id="KW-0472">Membrane</keyword>
<feature type="transmembrane region" description="Helical" evidence="1">
    <location>
        <begin position="94"/>
        <end position="116"/>
    </location>
</feature>
<feature type="transmembrane region" description="Helical" evidence="1">
    <location>
        <begin position="128"/>
        <end position="150"/>
    </location>
</feature>
<name>A0A0R1U8B9_9LACO</name>
<dbReference type="Pfam" id="PF07314">
    <property type="entry name" value="Lit"/>
    <property type="match status" value="1"/>
</dbReference>
<accession>A0A0R1U8B9</accession>
<feature type="transmembrane region" description="Helical" evidence="1">
    <location>
        <begin position="180"/>
        <end position="202"/>
    </location>
</feature>
<dbReference type="Proteomes" id="UP000051324">
    <property type="component" value="Unassembled WGS sequence"/>
</dbReference>
<dbReference type="EMBL" id="AZFT01000031">
    <property type="protein sequence ID" value="KRL86091.1"/>
    <property type="molecule type" value="Genomic_DNA"/>
</dbReference>